<dbReference type="SMART" id="SM00382">
    <property type="entry name" value="AAA"/>
    <property type="match status" value="1"/>
</dbReference>
<keyword evidence="3 5" id="KW-0378">Hydrolase</keyword>
<comment type="function">
    <text evidence="3">DNA-dependent ATPase and ATP-dependent 5'-3' DNA helicase. Has no activity on blunt DNA or DNA with 3'-overhangs, requires at least 10 bases of 5'-ssDNA for helicase activity.</text>
</comment>
<dbReference type="InterPro" id="IPR010994">
    <property type="entry name" value="RuvA_2-like"/>
</dbReference>
<reference evidence="5" key="1">
    <citation type="journal article" date="2018" name="Environ. Microbiol.">
        <title>Sporulation capability and amylosome conservation among diverse human colonic and rumen isolates of the keystone starch-degrader Ruminococcus bromii.</title>
        <authorList>
            <person name="Mukhopadhya I."/>
            <person name="Morais S."/>
            <person name="Laverde-Gomez J."/>
            <person name="Sheridan P.O."/>
            <person name="Walker A.W."/>
            <person name="Kelly W."/>
            <person name="Klieve A.V."/>
            <person name="Ouwerkerk D."/>
            <person name="Duncan S.H."/>
            <person name="Louis P."/>
            <person name="Koropatkin N."/>
            <person name="Cockburn D."/>
            <person name="Kibler R."/>
            <person name="Cooper P.J."/>
            <person name="Sandoval C."/>
            <person name="Crost E."/>
            <person name="Juge N."/>
            <person name="Bayer E.A."/>
            <person name="Flint H.J."/>
        </authorList>
    </citation>
    <scope>NUCLEOTIDE SEQUENCE [LARGE SCALE GENOMIC DNA]</scope>
    <source>
        <strain evidence="5">ATCC 27255</strain>
    </source>
</reference>
<dbReference type="Gene3D" id="1.10.10.2220">
    <property type="match status" value="1"/>
</dbReference>
<gene>
    <name evidence="5" type="primary">recD</name>
    <name evidence="3" type="synonym">recD2</name>
    <name evidence="5" type="ORF">RBATCC27255_01198</name>
</gene>
<dbReference type="GO" id="GO:0043139">
    <property type="term" value="F:5'-3' DNA helicase activity"/>
    <property type="evidence" value="ECO:0007669"/>
    <property type="project" value="UniProtKB-UniRule"/>
</dbReference>
<dbReference type="GO" id="GO:0005524">
    <property type="term" value="F:ATP binding"/>
    <property type="evidence" value="ECO:0007669"/>
    <property type="project" value="UniProtKB-UniRule"/>
</dbReference>
<dbReference type="GO" id="GO:0009338">
    <property type="term" value="C:exodeoxyribonuclease V complex"/>
    <property type="evidence" value="ECO:0007669"/>
    <property type="project" value="TreeGrafter"/>
</dbReference>
<accession>A0A2N0UQU3</accession>
<dbReference type="GO" id="GO:0003677">
    <property type="term" value="F:DNA binding"/>
    <property type="evidence" value="ECO:0007669"/>
    <property type="project" value="UniProtKB-UniRule"/>
</dbReference>
<evidence type="ECO:0000256" key="2">
    <source>
        <dbReference type="ARBA" id="ARBA00022840"/>
    </source>
</evidence>
<dbReference type="InterPro" id="IPR027785">
    <property type="entry name" value="UvrD-like_helicase_C"/>
</dbReference>
<dbReference type="PANTHER" id="PTHR43788">
    <property type="entry name" value="DNA2/NAM7 HELICASE FAMILY MEMBER"/>
    <property type="match status" value="1"/>
</dbReference>
<dbReference type="Pfam" id="PF13538">
    <property type="entry name" value="UvrD_C_2"/>
    <property type="match status" value="1"/>
</dbReference>
<evidence type="ECO:0000256" key="1">
    <source>
        <dbReference type="ARBA" id="ARBA00022741"/>
    </source>
</evidence>
<dbReference type="Gene3D" id="1.10.150.20">
    <property type="entry name" value="5' to 3' exonuclease, C-terminal subdomain"/>
    <property type="match status" value="1"/>
</dbReference>
<dbReference type="HAMAP" id="MF_01488">
    <property type="entry name" value="RecD2"/>
    <property type="match status" value="1"/>
</dbReference>
<dbReference type="Pfam" id="PF23139">
    <property type="entry name" value="OB_YrrC"/>
    <property type="match status" value="1"/>
</dbReference>
<dbReference type="InterPro" id="IPR006345">
    <property type="entry name" value="RecD2"/>
</dbReference>
<dbReference type="SUPFAM" id="SSF47781">
    <property type="entry name" value="RuvA domain 2-like"/>
    <property type="match status" value="1"/>
</dbReference>
<keyword evidence="1 3" id="KW-0547">Nucleotide-binding</keyword>
<dbReference type="SUPFAM" id="SSF52540">
    <property type="entry name" value="P-loop containing nucleoside triphosphate hydrolases"/>
    <property type="match status" value="2"/>
</dbReference>
<feature type="domain" description="AAA+ ATPase" evidence="4">
    <location>
        <begin position="336"/>
        <end position="480"/>
    </location>
</feature>
<protein>
    <recommendedName>
        <fullName evidence="3">ATP-dependent RecD2 DNA helicase</fullName>
        <ecNumber evidence="3">5.6.2.3</ecNumber>
    </recommendedName>
    <alternativeName>
        <fullName evidence="3">DNA 5'-3' helicase subunit RecD2</fullName>
    </alternativeName>
</protein>
<dbReference type="AlphaFoldDB" id="A0A2N0UQU3"/>
<proteinExistence type="inferred from homology"/>
<keyword evidence="3" id="KW-0347">Helicase</keyword>
<dbReference type="PANTHER" id="PTHR43788:SF6">
    <property type="entry name" value="DNA HELICASE B"/>
    <property type="match status" value="1"/>
</dbReference>
<dbReference type="NCBIfam" id="TIGR01448">
    <property type="entry name" value="recD_rel"/>
    <property type="match status" value="1"/>
</dbReference>
<dbReference type="InterPro" id="IPR050534">
    <property type="entry name" value="Coronavir_polyprotein_1ab"/>
</dbReference>
<evidence type="ECO:0000313" key="6">
    <source>
        <dbReference type="Proteomes" id="UP000233425"/>
    </source>
</evidence>
<dbReference type="GO" id="GO:0017116">
    <property type="term" value="F:single-stranded DNA helicase activity"/>
    <property type="evidence" value="ECO:0007669"/>
    <property type="project" value="TreeGrafter"/>
</dbReference>
<dbReference type="EC" id="5.6.2.3" evidence="3"/>
<dbReference type="Pfam" id="PF18335">
    <property type="entry name" value="SH3_13"/>
    <property type="match status" value="1"/>
</dbReference>
<evidence type="ECO:0000313" key="5">
    <source>
        <dbReference type="EMBL" id="PKD29371.1"/>
    </source>
</evidence>
<dbReference type="InterPro" id="IPR003593">
    <property type="entry name" value="AAA+_ATPase"/>
</dbReference>
<dbReference type="Pfam" id="PF14490">
    <property type="entry name" value="HHH_RecD2"/>
    <property type="match status" value="1"/>
</dbReference>
<dbReference type="EMBL" id="NNSR01000056">
    <property type="protein sequence ID" value="PKD29371.1"/>
    <property type="molecule type" value="Genomic_DNA"/>
</dbReference>
<dbReference type="InterPro" id="IPR055446">
    <property type="entry name" value="RecD2_N_OB"/>
</dbReference>
<keyword evidence="6" id="KW-1185">Reference proteome</keyword>
<comment type="catalytic activity">
    <reaction evidence="3">
        <text>ATP + H2O = ADP + phosphate + H(+)</text>
        <dbReference type="Rhea" id="RHEA:13065"/>
        <dbReference type="ChEBI" id="CHEBI:15377"/>
        <dbReference type="ChEBI" id="CHEBI:15378"/>
        <dbReference type="ChEBI" id="CHEBI:30616"/>
        <dbReference type="ChEBI" id="CHEBI:43474"/>
        <dbReference type="ChEBI" id="CHEBI:456216"/>
        <dbReference type="EC" id="5.6.2.3"/>
    </reaction>
</comment>
<dbReference type="GO" id="GO:0006310">
    <property type="term" value="P:DNA recombination"/>
    <property type="evidence" value="ECO:0007669"/>
    <property type="project" value="InterPro"/>
</dbReference>
<dbReference type="Pfam" id="PF13245">
    <property type="entry name" value="AAA_19"/>
    <property type="match status" value="1"/>
</dbReference>
<keyword evidence="2 3" id="KW-0067">ATP-binding</keyword>
<dbReference type="GO" id="GO:0016887">
    <property type="term" value="F:ATP hydrolysis activity"/>
    <property type="evidence" value="ECO:0007669"/>
    <property type="project" value="RHEA"/>
</dbReference>
<name>A0A2N0UQU3_9FIRM</name>
<comment type="caution">
    <text evidence="5">The sequence shown here is derived from an EMBL/GenBank/DDBJ whole genome shotgun (WGS) entry which is preliminary data.</text>
</comment>
<dbReference type="InterPro" id="IPR027417">
    <property type="entry name" value="P-loop_NTPase"/>
</dbReference>
<comment type="similarity">
    <text evidence="3">Belongs to the RecD family. RecD2 subfamily.</text>
</comment>
<keyword evidence="3" id="KW-0238">DNA-binding</keyword>
<dbReference type="Proteomes" id="UP000233425">
    <property type="component" value="Unassembled WGS sequence"/>
</dbReference>
<organism evidence="5 6">
    <name type="scientific">Ruminococcus bromii</name>
    <dbReference type="NCBI Taxonomy" id="40518"/>
    <lineage>
        <taxon>Bacteria</taxon>
        <taxon>Bacillati</taxon>
        <taxon>Bacillota</taxon>
        <taxon>Clostridia</taxon>
        <taxon>Eubacteriales</taxon>
        <taxon>Oscillospiraceae</taxon>
        <taxon>Ruminococcus</taxon>
    </lineage>
</organism>
<dbReference type="RefSeq" id="WP_101029195.1">
    <property type="nucleotide sequence ID" value="NZ_CABMMZ010000056.1"/>
</dbReference>
<feature type="binding site" evidence="3">
    <location>
        <begin position="347"/>
        <end position="351"/>
    </location>
    <ligand>
        <name>ATP</name>
        <dbReference type="ChEBI" id="CHEBI:30616"/>
    </ligand>
</feature>
<dbReference type="InterPro" id="IPR029493">
    <property type="entry name" value="RecD2-like_HHH"/>
</dbReference>
<evidence type="ECO:0000256" key="3">
    <source>
        <dbReference type="HAMAP-Rule" id="MF_01488"/>
    </source>
</evidence>
<dbReference type="CDD" id="cd18809">
    <property type="entry name" value="SF1_C_RecD"/>
    <property type="match status" value="1"/>
</dbReference>
<sequence>MNNDNLLQLEGAIESVVFRNDENGYTVIELADGDDYLTAVGIMPQVSSGDVVKLTGKYTNHPSYGRQFAVQICEISRPTEAADILRYLSSGAIKGIGTQTAQRLVKEFGEATLDVLENQPERVALLKGISPQKAEDFSQQLKQNTGVRTLMLFLGEYGISNTASVKIFNAYGPSCVDLIKKNPYILCQGDLGVSFESADFIAKKENLGPDSNVRLRAGIAYVLHHNERNGHTCLPKEKVLKISADFLEVDGVKVSQCMEEMLFDRSLIEDEIDGKKFVFSPNVHLCEMYIASRIKMLLKFPSEKIKDIDKAIEKCEKEDGIEYADLQKQAITMALTEGMLVLTGGPGTGKTTTLNAIIKIMKAKGKTVLLSAPTGRAAQRMSELTGDEAKTLHRLLEVSWDKHDNPIFNKNERNQLKCDALIVDEVSMVDTFIMESVMRALAIGCRLILVGDSDQLPSVGPGNVLSDLIESGLIPVVRLNEIFRQAQQSLIVTNAHKIVNGEMPVLNSADKDFFFLQRNNKSEVSTVITDLCANRLPKAYGYSPFENIQVLAPSKKGELGTAELNHKLQAALNPKDDEKPEITIGSKTFRTGDKVMQIKNNYDIRWFRENGETGEGIFNGDIGIITKIDKKIKLLTVKFFDKTARYTFESASDLDFAYAITVHKSQGNEFEAVIIPMFSGPPQLYYRNLLYTAVTRAKKTLVLVGNPSTVEYMVNNNRRTKRYSGLKEFLLRDDTLY</sequence>
<dbReference type="CDD" id="cd17933">
    <property type="entry name" value="DEXSc_RecD-like"/>
    <property type="match status" value="1"/>
</dbReference>
<keyword evidence="3" id="KW-0413">Isomerase</keyword>
<dbReference type="InterPro" id="IPR041451">
    <property type="entry name" value="RecD2_SH13"/>
</dbReference>
<evidence type="ECO:0000259" key="4">
    <source>
        <dbReference type="SMART" id="SM00382"/>
    </source>
</evidence>
<dbReference type="Gene3D" id="3.40.50.300">
    <property type="entry name" value="P-loop containing nucleotide triphosphate hydrolases"/>
    <property type="match status" value="2"/>
</dbReference>
<dbReference type="Gene3D" id="2.30.30.940">
    <property type="match status" value="1"/>
</dbReference>